<organism evidence="2 3">
    <name type="scientific">Candidatus Bacteroides intestinavium</name>
    <dbReference type="NCBI Taxonomy" id="2838469"/>
    <lineage>
        <taxon>Bacteria</taxon>
        <taxon>Pseudomonadati</taxon>
        <taxon>Bacteroidota</taxon>
        <taxon>Bacteroidia</taxon>
        <taxon>Bacteroidales</taxon>
        <taxon>Bacteroidaceae</taxon>
        <taxon>Bacteroides</taxon>
    </lineage>
</organism>
<evidence type="ECO:0000313" key="2">
    <source>
        <dbReference type="EMBL" id="HJA83348.1"/>
    </source>
</evidence>
<proteinExistence type="predicted"/>
<reference evidence="2" key="1">
    <citation type="journal article" date="2021" name="PeerJ">
        <title>Extensive microbial diversity within the chicken gut microbiome revealed by metagenomics and culture.</title>
        <authorList>
            <person name="Gilroy R."/>
            <person name="Ravi A."/>
            <person name="Getino M."/>
            <person name="Pursley I."/>
            <person name="Horton D.L."/>
            <person name="Alikhan N.F."/>
            <person name="Baker D."/>
            <person name="Gharbi K."/>
            <person name="Hall N."/>
            <person name="Watson M."/>
            <person name="Adriaenssens E.M."/>
            <person name="Foster-Nyarko E."/>
            <person name="Jarju S."/>
            <person name="Secka A."/>
            <person name="Antonio M."/>
            <person name="Oren A."/>
            <person name="Chaudhuri R.R."/>
            <person name="La Ragione R."/>
            <person name="Hildebrand F."/>
            <person name="Pallen M.J."/>
        </authorList>
    </citation>
    <scope>NUCLEOTIDE SEQUENCE</scope>
    <source>
        <strain evidence="2">ChiHecec1B25-7008</strain>
    </source>
</reference>
<dbReference type="Proteomes" id="UP000823860">
    <property type="component" value="Unassembled WGS sequence"/>
</dbReference>
<evidence type="ECO:0000256" key="1">
    <source>
        <dbReference type="SAM" id="MobiDB-lite"/>
    </source>
</evidence>
<dbReference type="AlphaFoldDB" id="A0A9D2HSP3"/>
<comment type="caution">
    <text evidence="2">The sequence shown here is derived from an EMBL/GenBank/DDBJ whole genome shotgun (WGS) entry which is preliminary data.</text>
</comment>
<protein>
    <submittedName>
        <fullName evidence="2">Uncharacterized protein</fullName>
    </submittedName>
</protein>
<evidence type="ECO:0000313" key="3">
    <source>
        <dbReference type="Proteomes" id="UP000823860"/>
    </source>
</evidence>
<feature type="compositionally biased region" description="Basic and acidic residues" evidence="1">
    <location>
        <begin position="21"/>
        <end position="39"/>
    </location>
</feature>
<feature type="region of interest" description="Disordered" evidence="1">
    <location>
        <begin position="1"/>
        <end position="39"/>
    </location>
</feature>
<gene>
    <name evidence="2" type="ORF">H9785_05185</name>
</gene>
<dbReference type="EMBL" id="DWZE01000062">
    <property type="protein sequence ID" value="HJA83348.1"/>
    <property type="molecule type" value="Genomic_DNA"/>
</dbReference>
<name>A0A9D2HSP3_9BACE</name>
<accession>A0A9D2HSP3</accession>
<sequence length="68" mass="8123">MTAFVTLLPAKDRKKCKKREKPAERSTPPEEKRIKTRNERGKHATLPFFYITFARKSIIKHNKLKKQR</sequence>
<reference evidence="2" key="2">
    <citation type="submission" date="2021-04" db="EMBL/GenBank/DDBJ databases">
        <authorList>
            <person name="Gilroy R."/>
        </authorList>
    </citation>
    <scope>NUCLEOTIDE SEQUENCE</scope>
    <source>
        <strain evidence="2">ChiHecec1B25-7008</strain>
    </source>
</reference>